<name>A0A1I5FVP1_PSUAM</name>
<feature type="domain" description="AMP-dependent synthetase/ligase" evidence="3">
    <location>
        <begin position="29"/>
        <end position="393"/>
    </location>
</feature>
<dbReference type="OrthoDB" id="9803968at2"/>
<evidence type="ECO:0000313" key="5">
    <source>
        <dbReference type="EMBL" id="SFO27802.1"/>
    </source>
</evidence>
<gene>
    <name evidence="5" type="ORF">SAMN05216207_10417</name>
</gene>
<keyword evidence="6" id="KW-1185">Reference proteome</keyword>
<dbReference type="InterPro" id="IPR020845">
    <property type="entry name" value="AMP-binding_CS"/>
</dbReference>
<evidence type="ECO:0000256" key="2">
    <source>
        <dbReference type="ARBA" id="ARBA00022598"/>
    </source>
</evidence>
<dbReference type="STRING" id="260086.SAMN05216207_10417"/>
<feature type="domain" description="AMP-binding enzyme C-terminal" evidence="4">
    <location>
        <begin position="444"/>
        <end position="520"/>
    </location>
</feature>
<dbReference type="RefSeq" id="WP_093352471.1">
    <property type="nucleotide sequence ID" value="NZ_FOUY01000041.1"/>
</dbReference>
<dbReference type="EMBL" id="FOUY01000041">
    <property type="protein sequence ID" value="SFO27802.1"/>
    <property type="molecule type" value="Genomic_DNA"/>
</dbReference>
<dbReference type="InterPro" id="IPR000873">
    <property type="entry name" value="AMP-dep_synth/lig_dom"/>
</dbReference>
<evidence type="ECO:0000259" key="3">
    <source>
        <dbReference type="Pfam" id="PF00501"/>
    </source>
</evidence>
<dbReference type="InterPro" id="IPR025110">
    <property type="entry name" value="AMP-bd_C"/>
</dbReference>
<dbReference type="AlphaFoldDB" id="A0A1I5FVP1"/>
<dbReference type="Pfam" id="PF13193">
    <property type="entry name" value="AMP-binding_C"/>
    <property type="match status" value="1"/>
</dbReference>
<sequence length="539" mass="58428">MTGTGLETSYLPAQTEAKILDLTAGDLLREVAAAEPDRAALIARAPGRPAQVWTYTELLADAEKAAQWLLTRFRPGEHVTVWAPNVPEWILLQYGAALAGLVLVTANPALRAGELEYVLRQSKSVGIAYSDSFRGTDMAAIAEQVREKLPQVREAIRFETWYAEIQAFDGPAQPLPDVEPTAAAQLQYTSGTTGFPKGALLHHRGLITAAAYVHERAQFPRHGVWATALPLFHTAACGMSVLGTATSHGTIVICQLFDPTLVLTALQEHRADLYAGVPAMMLGLLAHPEFDSFDLSSVKVTISGGDAVPPELVREAERRFRARFSTVYGQTELSPIIAQTSPDDTLEDKCGTVGRPLPNVEISVVEPGGEEPVAIGAQGEICARGYQAMLGYFDMPEQTAETIDAHGWVHTGDLGVLDERGYLRVTGRIKDMIIRGGENIYPREIEAVLADHPRVASAVVVGVPDQQWGEIVAAIITPTDPANPPTGQELHGLVRSRLAPAKAPRDWYLAGQLPTNAMGKLQKFLLRERITEQALDRLP</sequence>
<dbReference type="InterPro" id="IPR045851">
    <property type="entry name" value="AMP-bd_C_sf"/>
</dbReference>
<reference evidence="5 6" key="1">
    <citation type="submission" date="2016-10" db="EMBL/GenBank/DDBJ databases">
        <authorList>
            <person name="de Groot N.N."/>
        </authorList>
    </citation>
    <scope>NUCLEOTIDE SEQUENCE [LARGE SCALE GENOMIC DNA]</scope>
    <source>
        <strain evidence="5 6">CGMCC 4.1877</strain>
    </source>
</reference>
<dbReference type="PROSITE" id="PS00455">
    <property type="entry name" value="AMP_BINDING"/>
    <property type="match status" value="1"/>
</dbReference>
<accession>A0A1I5FVP1</accession>
<organism evidence="5 6">
    <name type="scientific">Pseudonocardia ammonioxydans</name>
    <dbReference type="NCBI Taxonomy" id="260086"/>
    <lineage>
        <taxon>Bacteria</taxon>
        <taxon>Bacillati</taxon>
        <taxon>Actinomycetota</taxon>
        <taxon>Actinomycetes</taxon>
        <taxon>Pseudonocardiales</taxon>
        <taxon>Pseudonocardiaceae</taxon>
        <taxon>Pseudonocardia</taxon>
    </lineage>
</organism>
<dbReference type="Proteomes" id="UP000199614">
    <property type="component" value="Unassembled WGS sequence"/>
</dbReference>
<evidence type="ECO:0000313" key="6">
    <source>
        <dbReference type="Proteomes" id="UP000199614"/>
    </source>
</evidence>
<dbReference type="GO" id="GO:0006631">
    <property type="term" value="P:fatty acid metabolic process"/>
    <property type="evidence" value="ECO:0007669"/>
    <property type="project" value="TreeGrafter"/>
</dbReference>
<evidence type="ECO:0000259" key="4">
    <source>
        <dbReference type="Pfam" id="PF13193"/>
    </source>
</evidence>
<keyword evidence="2" id="KW-0436">Ligase</keyword>
<dbReference type="Gene3D" id="2.30.38.10">
    <property type="entry name" value="Luciferase, Domain 3"/>
    <property type="match status" value="1"/>
</dbReference>
<dbReference type="GO" id="GO:0031956">
    <property type="term" value="F:medium-chain fatty acid-CoA ligase activity"/>
    <property type="evidence" value="ECO:0007669"/>
    <property type="project" value="TreeGrafter"/>
</dbReference>
<evidence type="ECO:0000256" key="1">
    <source>
        <dbReference type="ARBA" id="ARBA00006432"/>
    </source>
</evidence>
<dbReference type="PANTHER" id="PTHR43201:SF5">
    <property type="entry name" value="MEDIUM-CHAIN ACYL-COA LIGASE ACSF2, MITOCHONDRIAL"/>
    <property type="match status" value="1"/>
</dbReference>
<dbReference type="PANTHER" id="PTHR43201">
    <property type="entry name" value="ACYL-COA SYNTHETASE"/>
    <property type="match status" value="1"/>
</dbReference>
<dbReference type="Pfam" id="PF00501">
    <property type="entry name" value="AMP-binding"/>
    <property type="match status" value="1"/>
</dbReference>
<proteinExistence type="inferred from homology"/>
<dbReference type="Gene3D" id="3.40.50.980">
    <property type="match status" value="2"/>
</dbReference>
<dbReference type="SUPFAM" id="SSF56801">
    <property type="entry name" value="Acetyl-CoA synthetase-like"/>
    <property type="match status" value="1"/>
</dbReference>
<comment type="similarity">
    <text evidence="1">Belongs to the ATP-dependent AMP-binding enzyme family.</text>
</comment>
<protein>
    <submittedName>
        <fullName evidence="5">Fatty-acyl-CoA synthase</fullName>
    </submittedName>
</protein>
<dbReference type="Gene3D" id="3.30.300.30">
    <property type="match status" value="1"/>
</dbReference>